<evidence type="ECO:0000256" key="1">
    <source>
        <dbReference type="SAM" id="SignalP"/>
    </source>
</evidence>
<organism evidence="3 4">
    <name type="scientific">Citrobacter portucalensis</name>
    <dbReference type="NCBI Taxonomy" id="1639133"/>
    <lineage>
        <taxon>Bacteria</taxon>
        <taxon>Pseudomonadati</taxon>
        <taxon>Pseudomonadota</taxon>
        <taxon>Gammaproteobacteria</taxon>
        <taxon>Enterobacterales</taxon>
        <taxon>Enterobacteriaceae</taxon>
        <taxon>Citrobacter</taxon>
        <taxon>Citrobacter freundii complex</taxon>
    </lineage>
</organism>
<dbReference type="RefSeq" id="WP_136391527.1">
    <property type="nucleotide sequence ID" value="NZ_CP039327.1"/>
</dbReference>
<dbReference type="AlphaFoldDB" id="A0ABD5H0W2"/>
<dbReference type="Gene3D" id="2.60.40.1090">
    <property type="entry name" value="Fimbrial-type adhesion domain"/>
    <property type="match status" value="1"/>
</dbReference>
<feature type="chain" id="PRO_5044855214" evidence="1">
    <location>
        <begin position="33"/>
        <end position="422"/>
    </location>
</feature>
<evidence type="ECO:0000313" key="3">
    <source>
        <dbReference type="EMBL" id="MDW2635253.1"/>
    </source>
</evidence>
<protein>
    <submittedName>
        <fullName evidence="3">Fimbrial protein</fullName>
    </submittedName>
</protein>
<feature type="domain" description="Fimbrial-type adhesion" evidence="2">
    <location>
        <begin position="274"/>
        <end position="421"/>
    </location>
</feature>
<dbReference type="InterPro" id="IPR036937">
    <property type="entry name" value="Adhesion_dom_fimbrial_sf"/>
</dbReference>
<feature type="signal peptide" evidence="1">
    <location>
        <begin position="1"/>
        <end position="32"/>
    </location>
</feature>
<dbReference type="EMBL" id="JAWPAZ010000005">
    <property type="protein sequence ID" value="MDW2635253.1"/>
    <property type="molecule type" value="Genomic_DNA"/>
</dbReference>
<dbReference type="SUPFAM" id="SSF49401">
    <property type="entry name" value="Bacterial adhesins"/>
    <property type="match status" value="1"/>
</dbReference>
<dbReference type="InterPro" id="IPR008966">
    <property type="entry name" value="Adhesion_dom_sf"/>
</dbReference>
<gene>
    <name evidence="3" type="ORF">RYZ90_15520</name>
</gene>
<name>A0ABD5H0W2_9ENTR</name>
<dbReference type="Proteomes" id="UP001269984">
    <property type="component" value="Unassembled WGS sequence"/>
</dbReference>
<proteinExistence type="predicted"/>
<keyword evidence="1" id="KW-0732">Signal</keyword>
<reference evidence="3 4" key="1">
    <citation type="submission" date="2023-10" db="EMBL/GenBank/DDBJ databases">
        <title>Fecal carriage and genetic characteristics of carbapenem-resistant Enterobacterales among healthy adults from four provinces of China.</title>
        <authorList>
            <person name="Li Y."/>
            <person name="Zhang R."/>
        </authorList>
    </citation>
    <scope>NUCLEOTIDE SEQUENCE [LARGE SCALE GENOMIC DNA]</scope>
    <source>
        <strain evidence="3 4">HN-71</strain>
    </source>
</reference>
<dbReference type="Pfam" id="PF00419">
    <property type="entry name" value="Fimbrial"/>
    <property type="match status" value="1"/>
</dbReference>
<comment type="caution">
    <text evidence="3">The sequence shown here is derived from an EMBL/GenBank/DDBJ whole genome shotgun (WGS) entry which is preliminary data.</text>
</comment>
<sequence>MNISSSASKKWINGVCILALSSMVGLIPQALAHGPDTYIVGNDAHTGPNDRLGPTGEGITNTTVSLTGNQTFVFYKSSTLQPSNVSTWVTNSSNDGSNNGTVYCTTEDGATGEALVLENNFQDSGLTYGGHKLLKTNIQGLYFTYSIANIGSWNIGFTPNPLWVGDYSTPVSLIKYDKSGGSGCATETTGMGYKPIGGFTGGATITFYNDGTFDPKGTETISLLNNGGYSYRIYNPNPGAGIISYHVTYTISTNNFKISLPTCSAAVLSGNSVNGSTVSMGSYSPNSIINGANPVPFNIELSGCARVRNIAVKLVSSVTGTDTSLLGNTLVTNKAEGVGLQIKGLANDVGNDMILIPNDDTSVYQDYESETDTSTGGVSGNGGNIVTTNQSLKFQATMKRDSNQKILSGKFYATGIFSITYP</sequence>
<dbReference type="InterPro" id="IPR000259">
    <property type="entry name" value="Adhesion_dom_fimbrial"/>
</dbReference>
<evidence type="ECO:0000313" key="4">
    <source>
        <dbReference type="Proteomes" id="UP001269984"/>
    </source>
</evidence>
<accession>A0ABD5H0W2</accession>
<evidence type="ECO:0000259" key="2">
    <source>
        <dbReference type="Pfam" id="PF00419"/>
    </source>
</evidence>